<proteinExistence type="predicted"/>
<name>A0ACB0Z1X6_MELEN</name>
<evidence type="ECO:0000313" key="2">
    <source>
        <dbReference type="Proteomes" id="UP001497535"/>
    </source>
</evidence>
<gene>
    <name evidence="1" type="ORF">MENTE1834_LOCUS19620</name>
</gene>
<protein>
    <submittedName>
        <fullName evidence="1">Uncharacterized protein</fullName>
    </submittedName>
</protein>
<accession>A0ACB0Z1X6</accession>
<keyword evidence="2" id="KW-1185">Reference proteome</keyword>
<dbReference type="Proteomes" id="UP001497535">
    <property type="component" value="Unassembled WGS sequence"/>
</dbReference>
<organism evidence="1 2">
    <name type="scientific">Meloidogyne enterolobii</name>
    <name type="common">Root-knot nematode worm</name>
    <name type="synonym">Meloidogyne mayaguensis</name>
    <dbReference type="NCBI Taxonomy" id="390850"/>
    <lineage>
        <taxon>Eukaryota</taxon>
        <taxon>Metazoa</taxon>
        <taxon>Ecdysozoa</taxon>
        <taxon>Nematoda</taxon>
        <taxon>Chromadorea</taxon>
        <taxon>Rhabditida</taxon>
        <taxon>Tylenchina</taxon>
        <taxon>Tylenchomorpha</taxon>
        <taxon>Tylenchoidea</taxon>
        <taxon>Meloidogynidae</taxon>
        <taxon>Meloidogyninae</taxon>
        <taxon>Meloidogyne</taxon>
    </lineage>
</organism>
<comment type="caution">
    <text evidence="1">The sequence shown here is derived from an EMBL/GenBank/DDBJ whole genome shotgun (WGS) entry which is preliminary data.</text>
</comment>
<dbReference type="EMBL" id="CAVMJV010000023">
    <property type="protein sequence ID" value="CAK5072981.1"/>
    <property type="molecule type" value="Genomic_DNA"/>
</dbReference>
<evidence type="ECO:0000313" key="1">
    <source>
        <dbReference type="EMBL" id="CAK5072981.1"/>
    </source>
</evidence>
<reference evidence="1" key="1">
    <citation type="submission" date="2023-11" db="EMBL/GenBank/DDBJ databases">
        <authorList>
            <person name="Poullet M."/>
        </authorList>
    </citation>
    <scope>NUCLEOTIDE SEQUENCE</scope>
    <source>
        <strain evidence="1">E1834</strain>
    </source>
</reference>
<sequence length="63" mass="7190">MIYLTRTLKFGKIVRTCMGKLNSQSPFLNFTQFPLSIFKPDFLLQIGDINKEKIGIVCILVVP</sequence>